<dbReference type="OrthoDB" id="4034134at2759"/>
<keyword evidence="2" id="KW-0812">Transmembrane</keyword>
<evidence type="ECO:0000256" key="2">
    <source>
        <dbReference type="SAM" id="Phobius"/>
    </source>
</evidence>
<keyword evidence="2" id="KW-1133">Transmembrane helix</keyword>
<gene>
    <name evidence="3" type="ORF">PFICI_06594</name>
</gene>
<protein>
    <recommendedName>
        <fullName evidence="5">Rho termination factor N-terminal domain-containing protein</fullName>
    </recommendedName>
</protein>
<feature type="transmembrane region" description="Helical" evidence="2">
    <location>
        <begin position="302"/>
        <end position="324"/>
    </location>
</feature>
<accession>W3X857</accession>
<dbReference type="PANTHER" id="PTHR41807">
    <property type="entry name" value="GLUTATHIONE TRANSFERASE 3"/>
    <property type="match status" value="1"/>
</dbReference>
<organism evidence="3 4">
    <name type="scientific">Pestalotiopsis fici (strain W106-1 / CGMCC3.15140)</name>
    <dbReference type="NCBI Taxonomy" id="1229662"/>
    <lineage>
        <taxon>Eukaryota</taxon>
        <taxon>Fungi</taxon>
        <taxon>Dikarya</taxon>
        <taxon>Ascomycota</taxon>
        <taxon>Pezizomycotina</taxon>
        <taxon>Sordariomycetes</taxon>
        <taxon>Xylariomycetidae</taxon>
        <taxon>Amphisphaeriales</taxon>
        <taxon>Sporocadaceae</taxon>
        <taxon>Pestalotiopsis</taxon>
    </lineage>
</organism>
<evidence type="ECO:0000313" key="3">
    <source>
        <dbReference type="EMBL" id="ETS81592.1"/>
    </source>
</evidence>
<feature type="compositionally biased region" description="Low complexity" evidence="1">
    <location>
        <begin position="112"/>
        <end position="134"/>
    </location>
</feature>
<evidence type="ECO:0000256" key="1">
    <source>
        <dbReference type="SAM" id="MobiDB-lite"/>
    </source>
</evidence>
<dbReference type="STRING" id="1229662.W3X857"/>
<proteinExistence type="predicted"/>
<keyword evidence="4" id="KW-1185">Reference proteome</keyword>
<feature type="transmembrane region" description="Helical" evidence="2">
    <location>
        <begin position="344"/>
        <end position="366"/>
    </location>
</feature>
<dbReference type="PANTHER" id="PTHR41807:SF1">
    <property type="entry name" value="GLUTATHIONE TRANSFERASE 3"/>
    <property type="match status" value="1"/>
</dbReference>
<dbReference type="AlphaFoldDB" id="W3X857"/>
<dbReference type="RefSeq" id="XP_007833366.1">
    <property type="nucleotide sequence ID" value="XM_007835175.1"/>
</dbReference>
<dbReference type="InParanoid" id="W3X857"/>
<dbReference type="EMBL" id="KI912112">
    <property type="protein sequence ID" value="ETS81592.1"/>
    <property type="molecule type" value="Genomic_DNA"/>
</dbReference>
<dbReference type="Proteomes" id="UP000030651">
    <property type="component" value="Unassembled WGS sequence"/>
</dbReference>
<keyword evidence="2" id="KW-0472">Membrane</keyword>
<sequence length="369" mass="39687">MSGANSWLQRQRKGDLAELAQHTGLKNFEAFKKPELELALDEHLAENATTFSSDPKLAPYFSSRARTIGSPLKRGSTASDGTEEKIKVPRRRTIKAVEDAPALPPALASVVAAAPESASEPASGSEEEPATSTAVTTGISNALVQTPGRALSLASRIPLPATPADVAEAVDRHTVALRNRASSIYKESGITEVTHATRESLSTVNSILGIVSLFELYFLRPEVLPDRYAFTIPAIHFLGTNDFPVHVADLFLLLTSSFWSPTLTWLFTSTILPTLAGYFFNLSAANQPTRRTTRNTTPTPDYVVDPLTFSIVKALISFVVYGQGVTFGGWLSEESIARINGSVYGGYKGILTGTAVTALISIYDAVLKK</sequence>
<dbReference type="GO" id="GO:0016020">
    <property type="term" value="C:membrane"/>
    <property type="evidence" value="ECO:0007669"/>
    <property type="project" value="TreeGrafter"/>
</dbReference>
<dbReference type="HOGENOM" id="CLU_041452_0_0_1"/>
<evidence type="ECO:0008006" key="5">
    <source>
        <dbReference type="Google" id="ProtNLM"/>
    </source>
</evidence>
<dbReference type="eggNOG" id="ENOG502S8AT">
    <property type="taxonomic scope" value="Eukaryota"/>
</dbReference>
<evidence type="ECO:0000313" key="4">
    <source>
        <dbReference type="Proteomes" id="UP000030651"/>
    </source>
</evidence>
<feature type="transmembrane region" description="Helical" evidence="2">
    <location>
        <begin position="263"/>
        <end position="281"/>
    </location>
</feature>
<feature type="region of interest" description="Disordered" evidence="1">
    <location>
        <begin position="68"/>
        <end position="93"/>
    </location>
</feature>
<feature type="region of interest" description="Disordered" evidence="1">
    <location>
        <begin position="112"/>
        <end position="135"/>
    </location>
</feature>
<dbReference type="OMA" id="YLPDMFL"/>
<dbReference type="InterPro" id="IPR038872">
    <property type="entry name" value="Put_GTT3"/>
</dbReference>
<dbReference type="GeneID" id="19271607"/>
<reference evidence="4" key="1">
    <citation type="journal article" date="2015" name="BMC Genomics">
        <title>Genomic and transcriptomic analysis of the endophytic fungus Pestalotiopsis fici reveals its lifestyle and high potential for synthesis of natural products.</title>
        <authorList>
            <person name="Wang X."/>
            <person name="Zhang X."/>
            <person name="Liu L."/>
            <person name="Xiang M."/>
            <person name="Wang W."/>
            <person name="Sun X."/>
            <person name="Che Y."/>
            <person name="Guo L."/>
            <person name="Liu G."/>
            <person name="Guo L."/>
            <person name="Wang C."/>
            <person name="Yin W.B."/>
            <person name="Stadler M."/>
            <person name="Zhang X."/>
            <person name="Liu X."/>
        </authorList>
    </citation>
    <scope>NUCLEOTIDE SEQUENCE [LARGE SCALE GENOMIC DNA]</scope>
    <source>
        <strain evidence="4">W106-1 / CGMCC3.15140</strain>
    </source>
</reference>
<name>W3X857_PESFW</name>
<dbReference type="KEGG" id="pfy:PFICI_06594"/>